<name>A0A645I6Q8_9ZZZZ</name>
<sequence>MGLIKGLADLVRIIYEEGEKEWMDELKYTEALNELYIELEKGGISEGECEEKEHEILKQLGTLRKFKKEQGYL</sequence>
<evidence type="ECO:0000313" key="1">
    <source>
        <dbReference type="EMBL" id="MPN44084.1"/>
    </source>
</evidence>
<dbReference type="EMBL" id="VSSQ01102933">
    <property type="protein sequence ID" value="MPN44084.1"/>
    <property type="molecule type" value="Genomic_DNA"/>
</dbReference>
<evidence type="ECO:0008006" key="2">
    <source>
        <dbReference type="Google" id="ProtNLM"/>
    </source>
</evidence>
<proteinExistence type="predicted"/>
<dbReference type="AlphaFoldDB" id="A0A645I6Q8"/>
<dbReference type="Pfam" id="PF05120">
    <property type="entry name" value="GvpG"/>
    <property type="match status" value="1"/>
</dbReference>
<gene>
    <name evidence="1" type="ORF">SDC9_191645</name>
</gene>
<comment type="caution">
    <text evidence="1">The sequence shown here is derived from an EMBL/GenBank/DDBJ whole genome shotgun (WGS) entry which is preliminary data.</text>
</comment>
<reference evidence="1" key="1">
    <citation type="submission" date="2019-08" db="EMBL/GenBank/DDBJ databases">
        <authorList>
            <person name="Kucharzyk K."/>
            <person name="Murdoch R.W."/>
            <person name="Higgins S."/>
            <person name="Loffler F."/>
        </authorList>
    </citation>
    <scope>NUCLEOTIDE SEQUENCE</scope>
</reference>
<protein>
    <recommendedName>
        <fullName evidence="2">Gas vesicle protein GvpG</fullName>
    </recommendedName>
</protein>
<dbReference type="InterPro" id="IPR007804">
    <property type="entry name" value="GvpG"/>
</dbReference>
<organism evidence="1">
    <name type="scientific">bioreactor metagenome</name>
    <dbReference type="NCBI Taxonomy" id="1076179"/>
    <lineage>
        <taxon>unclassified sequences</taxon>
        <taxon>metagenomes</taxon>
        <taxon>ecological metagenomes</taxon>
    </lineage>
</organism>
<accession>A0A645I6Q8</accession>